<evidence type="ECO:0000313" key="8">
    <source>
        <dbReference type="Proteomes" id="UP000580344"/>
    </source>
</evidence>
<feature type="transmembrane region" description="Helical" evidence="5">
    <location>
        <begin position="48"/>
        <end position="66"/>
    </location>
</feature>
<evidence type="ECO:0000313" key="7">
    <source>
        <dbReference type="EMBL" id="NOJ74793.1"/>
    </source>
</evidence>
<reference evidence="7 8" key="1">
    <citation type="submission" date="2020-05" db="EMBL/GenBank/DDBJ databases">
        <title>Tigecycline resistant gene in Empedobacter stercoris.</title>
        <authorList>
            <person name="Chen Y."/>
            <person name="Cheng Y."/>
            <person name="Zhou K."/>
        </authorList>
    </citation>
    <scope>NUCLEOTIDE SEQUENCE [LARGE SCALE GENOMIC DNA]</scope>
    <source>
        <strain evidence="7 8">ES202</strain>
    </source>
</reference>
<dbReference type="InterPro" id="IPR010652">
    <property type="entry name" value="DUF1232"/>
</dbReference>
<keyword evidence="8" id="KW-1185">Reference proteome</keyword>
<comment type="subcellular location">
    <subcellularLocation>
        <location evidence="1">Endomembrane system</location>
        <topology evidence="1">Multi-pass membrane protein</topology>
    </subcellularLocation>
</comment>
<protein>
    <submittedName>
        <fullName evidence="7">DUF1232 domain-containing protein</fullName>
    </submittedName>
</protein>
<accession>A0ABX1WJG8</accession>
<keyword evidence="2 5" id="KW-0812">Transmembrane</keyword>
<feature type="domain" description="DUF1232" evidence="6">
    <location>
        <begin position="49"/>
        <end position="85"/>
    </location>
</feature>
<comment type="caution">
    <text evidence="7">The sequence shown here is derived from an EMBL/GenBank/DDBJ whole genome shotgun (WGS) entry which is preliminary data.</text>
</comment>
<dbReference type="Pfam" id="PF06803">
    <property type="entry name" value="DUF1232"/>
    <property type="match status" value="1"/>
</dbReference>
<dbReference type="EMBL" id="JABFOQ010000003">
    <property type="protein sequence ID" value="NOJ74793.1"/>
    <property type="molecule type" value="Genomic_DNA"/>
</dbReference>
<evidence type="ECO:0000256" key="4">
    <source>
        <dbReference type="ARBA" id="ARBA00023136"/>
    </source>
</evidence>
<proteinExistence type="predicted"/>
<name>A0ABX1WJG8_9FLAO</name>
<evidence type="ECO:0000256" key="1">
    <source>
        <dbReference type="ARBA" id="ARBA00004127"/>
    </source>
</evidence>
<keyword evidence="4 5" id="KW-0472">Membrane</keyword>
<sequence length="117" mass="13220">MKKSKFFKVASGAAMAAQNDKSFFEKVKAFFAMLSDFRKGNYKPDMKNIVLGLLATLYIISPIDFIPEALLGPFGLIDDLGILLFGMKYFNKEVLKYLSWKSTQQVYADVEDAEIVD</sequence>
<keyword evidence="3 5" id="KW-1133">Transmembrane helix</keyword>
<evidence type="ECO:0000256" key="2">
    <source>
        <dbReference type="ARBA" id="ARBA00022692"/>
    </source>
</evidence>
<organism evidence="7 8">
    <name type="scientific">Empedobacter stercoris</name>
    <dbReference type="NCBI Taxonomy" id="1628248"/>
    <lineage>
        <taxon>Bacteria</taxon>
        <taxon>Pseudomonadati</taxon>
        <taxon>Bacteroidota</taxon>
        <taxon>Flavobacteriia</taxon>
        <taxon>Flavobacteriales</taxon>
        <taxon>Weeksellaceae</taxon>
        <taxon>Empedobacter</taxon>
    </lineage>
</organism>
<evidence type="ECO:0000259" key="6">
    <source>
        <dbReference type="Pfam" id="PF06803"/>
    </source>
</evidence>
<dbReference type="Proteomes" id="UP000580344">
    <property type="component" value="Unassembled WGS sequence"/>
</dbReference>
<gene>
    <name evidence="7" type="ORF">HMH06_02880</name>
</gene>
<evidence type="ECO:0000256" key="3">
    <source>
        <dbReference type="ARBA" id="ARBA00022989"/>
    </source>
</evidence>
<dbReference type="RefSeq" id="WP_171622113.1">
    <property type="nucleotide sequence ID" value="NZ_CP053698.1"/>
</dbReference>
<evidence type="ECO:0000256" key="5">
    <source>
        <dbReference type="SAM" id="Phobius"/>
    </source>
</evidence>